<dbReference type="GO" id="GO:0015940">
    <property type="term" value="P:pantothenate biosynthetic process"/>
    <property type="evidence" value="ECO:0007669"/>
    <property type="project" value="UniProtKB-KW"/>
</dbReference>
<dbReference type="GO" id="GO:0008677">
    <property type="term" value="F:2-dehydropantoate 2-reductase activity"/>
    <property type="evidence" value="ECO:0007669"/>
    <property type="project" value="UniProtKB-EC"/>
</dbReference>
<dbReference type="InterPro" id="IPR050838">
    <property type="entry name" value="Ketopantoate_reductase"/>
</dbReference>
<dbReference type="InterPro" id="IPR008927">
    <property type="entry name" value="6-PGluconate_DH-like_C_sf"/>
</dbReference>
<evidence type="ECO:0000259" key="12">
    <source>
        <dbReference type="Pfam" id="PF02558"/>
    </source>
</evidence>
<dbReference type="Pfam" id="PF02558">
    <property type="entry name" value="ApbA"/>
    <property type="match status" value="1"/>
</dbReference>
<dbReference type="Pfam" id="PF08546">
    <property type="entry name" value="ApbA_C"/>
    <property type="match status" value="1"/>
</dbReference>
<dbReference type="KEGG" id="faf:OE104_04700"/>
<dbReference type="GO" id="GO:0005737">
    <property type="term" value="C:cytoplasm"/>
    <property type="evidence" value="ECO:0007669"/>
    <property type="project" value="TreeGrafter"/>
</dbReference>
<keyword evidence="15" id="KW-1185">Reference proteome</keyword>
<dbReference type="SUPFAM" id="SSF48179">
    <property type="entry name" value="6-phosphogluconate dehydrogenase C-terminal domain-like"/>
    <property type="match status" value="1"/>
</dbReference>
<evidence type="ECO:0000256" key="4">
    <source>
        <dbReference type="ARBA" id="ARBA00013014"/>
    </source>
</evidence>
<evidence type="ECO:0000256" key="5">
    <source>
        <dbReference type="ARBA" id="ARBA00019465"/>
    </source>
</evidence>
<keyword evidence="7 11" id="KW-0521">NADP</keyword>
<dbReference type="GO" id="GO:0050661">
    <property type="term" value="F:NADP binding"/>
    <property type="evidence" value="ECO:0007669"/>
    <property type="project" value="TreeGrafter"/>
</dbReference>
<evidence type="ECO:0000256" key="11">
    <source>
        <dbReference type="RuleBase" id="RU362068"/>
    </source>
</evidence>
<keyword evidence="6 11" id="KW-0566">Pantothenate biosynthesis</keyword>
<evidence type="ECO:0000256" key="3">
    <source>
        <dbReference type="ARBA" id="ARBA00007870"/>
    </source>
</evidence>
<dbReference type="InterPro" id="IPR013332">
    <property type="entry name" value="KPR_N"/>
</dbReference>
<evidence type="ECO:0000259" key="13">
    <source>
        <dbReference type="Pfam" id="PF08546"/>
    </source>
</evidence>
<comment type="function">
    <text evidence="1 11">Catalyzes the NADPH-dependent reduction of ketopantoate into pantoic acid.</text>
</comment>
<evidence type="ECO:0000256" key="9">
    <source>
        <dbReference type="ARBA" id="ARBA00032024"/>
    </source>
</evidence>
<comment type="catalytic activity">
    <reaction evidence="10 11">
        <text>(R)-pantoate + NADP(+) = 2-dehydropantoate + NADPH + H(+)</text>
        <dbReference type="Rhea" id="RHEA:16233"/>
        <dbReference type="ChEBI" id="CHEBI:11561"/>
        <dbReference type="ChEBI" id="CHEBI:15378"/>
        <dbReference type="ChEBI" id="CHEBI:15980"/>
        <dbReference type="ChEBI" id="CHEBI:57783"/>
        <dbReference type="ChEBI" id="CHEBI:58349"/>
        <dbReference type="EC" id="1.1.1.169"/>
    </reaction>
</comment>
<dbReference type="EMBL" id="CP106878">
    <property type="protein sequence ID" value="WAA10622.1"/>
    <property type="molecule type" value="Genomic_DNA"/>
</dbReference>
<dbReference type="InterPro" id="IPR003710">
    <property type="entry name" value="ApbA"/>
</dbReference>
<evidence type="ECO:0000313" key="15">
    <source>
        <dbReference type="Proteomes" id="UP001164718"/>
    </source>
</evidence>
<feature type="domain" description="Ketopantoate reductase C-terminal" evidence="13">
    <location>
        <begin position="175"/>
        <end position="292"/>
    </location>
</feature>
<dbReference type="InterPro" id="IPR036291">
    <property type="entry name" value="NAD(P)-bd_dom_sf"/>
</dbReference>
<dbReference type="InterPro" id="IPR013752">
    <property type="entry name" value="KPA_reductase"/>
</dbReference>
<dbReference type="Gene3D" id="3.40.50.720">
    <property type="entry name" value="NAD(P)-binding Rossmann-like Domain"/>
    <property type="match status" value="1"/>
</dbReference>
<evidence type="ECO:0000313" key="14">
    <source>
        <dbReference type="EMBL" id="WAA10622.1"/>
    </source>
</evidence>
<comment type="similarity">
    <text evidence="3 11">Belongs to the ketopantoate reductase family.</text>
</comment>
<keyword evidence="8 11" id="KW-0560">Oxidoreductase</keyword>
<evidence type="ECO:0000256" key="2">
    <source>
        <dbReference type="ARBA" id="ARBA00004994"/>
    </source>
</evidence>
<dbReference type="Proteomes" id="UP001164718">
    <property type="component" value="Chromosome"/>
</dbReference>
<dbReference type="InterPro" id="IPR013328">
    <property type="entry name" value="6PGD_dom2"/>
</dbReference>
<evidence type="ECO:0000256" key="8">
    <source>
        <dbReference type="ARBA" id="ARBA00023002"/>
    </source>
</evidence>
<feature type="domain" description="Ketopantoate reductase N-terminal" evidence="12">
    <location>
        <begin position="3"/>
        <end position="147"/>
    </location>
</feature>
<dbReference type="NCBIfam" id="TIGR00745">
    <property type="entry name" value="apbA_panE"/>
    <property type="match status" value="1"/>
</dbReference>
<dbReference type="AlphaFoldDB" id="A0A9E8RYH0"/>
<evidence type="ECO:0000256" key="7">
    <source>
        <dbReference type="ARBA" id="ARBA00022857"/>
    </source>
</evidence>
<accession>A0A9E8RYH0</accession>
<dbReference type="Gene3D" id="1.10.1040.10">
    <property type="entry name" value="N-(1-d-carboxylethyl)-l-norvaline Dehydrogenase, domain 2"/>
    <property type="match status" value="1"/>
</dbReference>
<dbReference type="PANTHER" id="PTHR43765">
    <property type="entry name" value="2-DEHYDROPANTOATE 2-REDUCTASE-RELATED"/>
    <property type="match status" value="1"/>
</dbReference>
<dbReference type="NCBIfam" id="NF005093">
    <property type="entry name" value="PRK06522.2-4"/>
    <property type="match status" value="1"/>
</dbReference>
<gene>
    <name evidence="14" type="ORF">OE104_04700</name>
</gene>
<evidence type="ECO:0000256" key="6">
    <source>
        <dbReference type="ARBA" id="ARBA00022655"/>
    </source>
</evidence>
<organism evidence="14 15">
    <name type="scientific">Fervidibacillus albus</name>
    <dbReference type="NCBI Taxonomy" id="2980026"/>
    <lineage>
        <taxon>Bacteria</taxon>
        <taxon>Bacillati</taxon>
        <taxon>Bacillota</taxon>
        <taxon>Bacilli</taxon>
        <taxon>Bacillales</taxon>
        <taxon>Bacillaceae</taxon>
        <taxon>Fervidibacillus</taxon>
    </lineage>
</organism>
<reference evidence="14" key="1">
    <citation type="submission" date="2022-09" db="EMBL/GenBank/DDBJ databases">
        <title>Complete Genomes of Fervidibacillus albus and Fervidibacillus halotolerans isolated from tidal flat sediments.</title>
        <authorList>
            <person name="Kwon K.K."/>
            <person name="Yang S.-H."/>
            <person name="Park M.J."/>
            <person name="Oh H.-M."/>
        </authorList>
    </citation>
    <scope>NUCLEOTIDE SEQUENCE</scope>
    <source>
        <strain evidence="14">MEBiC13591</strain>
    </source>
</reference>
<evidence type="ECO:0000256" key="10">
    <source>
        <dbReference type="ARBA" id="ARBA00048793"/>
    </source>
</evidence>
<sequence length="293" mass="33253">MKIGIIGAGSIGLLFAFYLSEHHDVTLYCKRKEQANTIDTEGVKLKMGETVLQRKIRAMCSTKWLVREQLVIVAVKQYAIQSIIHELHKLPSEIPLLFLQNGMGHLDELKTLPQTSILLGTVEHGALRVSDDQVNHTGYGITKLAVYRGIPELAETFVRKLRTKSFPFDPADHFETMMKDKLIVNAVINPLTALLRVRNGQLIANPYYFHLMKIVFAEVADVFELENREREFHRIVSICERTAENYSSMCKDVFEGRKTEIDGIVGYLLQEADRKSISVSVLPFLYNAVKGTE</sequence>
<dbReference type="RefSeq" id="WP_275418418.1">
    <property type="nucleotide sequence ID" value="NZ_CP106878.1"/>
</dbReference>
<dbReference type="EC" id="1.1.1.169" evidence="4 11"/>
<name>A0A9E8RYH0_9BACI</name>
<dbReference type="SUPFAM" id="SSF51735">
    <property type="entry name" value="NAD(P)-binding Rossmann-fold domains"/>
    <property type="match status" value="1"/>
</dbReference>
<proteinExistence type="inferred from homology"/>
<dbReference type="PANTHER" id="PTHR43765:SF2">
    <property type="entry name" value="2-DEHYDROPANTOATE 2-REDUCTASE"/>
    <property type="match status" value="1"/>
</dbReference>
<comment type="pathway">
    <text evidence="2 11">Cofactor biosynthesis; (R)-pantothenate biosynthesis; (R)-pantoate from 3-methyl-2-oxobutanoate: step 2/2.</text>
</comment>
<evidence type="ECO:0000256" key="1">
    <source>
        <dbReference type="ARBA" id="ARBA00002919"/>
    </source>
</evidence>
<protein>
    <recommendedName>
        <fullName evidence="5 11">2-dehydropantoate 2-reductase</fullName>
        <ecNumber evidence="4 11">1.1.1.169</ecNumber>
    </recommendedName>
    <alternativeName>
        <fullName evidence="9 11">Ketopantoate reductase</fullName>
    </alternativeName>
</protein>